<dbReference type="FunCoup" id="A0A7M7PUC7">
    <property type="interactions" value="2411"/>
</dbReference>
<dbReference type="PANTHER" id="PTHR15924">
    <property type="entry name" value="CLE"/>
    <property type="match status" value="1"/>
</dbReference>
<dbReference type="OrthoDB" id="514167at2759"/>
<dbReference type="Pfam" id="PF10036">
    <property type="entry name" value="RLL"/>
    <property type="match status" value="1"/>
</dbReference>
<dbReference type="RefSeq" id="XP_030855191.1">
    <property type="nucleotide sequence ID" value="XM_030999331.1"/>
</dbReference>
<evidence type="ECO:0000313" key="2">
    <source>
        <dbReference type="Proteomes" id="UP000007110"/>
    </source>
</evidence>
<protein>
    <recommendedName>
        <fullName evidence="3">RNA transcription, translation and transport factor protein</fullName>
    </recommendedName>
</protein>
<accession>A0A7M7PUC7</accession>
<evidence type="ECO:0008006" key="3">
    <source>
        <dbReference type="Google" id="ProtNLM"/>
    </source>
</evidence>
<dbReference type="InterPro" id="IPR019265">
    <property type="entry name" value="RTRAF"/>
</dbReference>
<proteinExistence type="predicted"/>
<dbReference type="GO" id="GO:0006388">
    <property type="term" value="P:tRNA splicing, via endonucleolytic cleavage and ligation"/>
    <property type="evidence" value="ECO:0000318"/>
    <property type="project" value="GO_Central"/>
</dbReference>
<dbReference type="AlphaFoldDB" id="A0A7M7PUC7"/>
<dbReference type="OMA" id="YPMRILR"/>
<evidence type="ECO:0000313" key="1">
    <source>
        <dbReference type="EnsemblMetazoa" id="XP_030855191"/>
    </source>
</evidence>
<dbReference type="GO" id="GO:0072669">
    <property type="term" value="C:tRNA-splicing ligase complex"/>
    <property type="evidence" value="ECO:0000318"/>
    <property type="project" value="GO_Central"/>
</dbReference>
<dbReference type="CTD" id="51637"/>
<reference evidence="2" key="1">
    <citation type="submission" date="2015-02" db="EMBL/GenBank/DDBJ databases">
        <title>Genome sequencing for Strongylocentrotus purpuratus.</title>
        <authorList>
            <person name="Murali S."/>
            <person name="Liu Y."/>
            <person name="Vee V."/>
            <person name="English A."/>
            <person name="Wang M."/>
            <person name="Skinner E."/>
            <person name="Han Y."/>
            <person name="Muzny D.M."/>
            <person name="Worley K.C."/>
            <person name="Gibbs R.A."/>
        </authorList>
    </citation>
    <scope>NUCLEOTIDE SEQUENCE</scope>
</reference>
<dbReference type="KEGG" id="spu:586176"/>
<keyword evidence="2" id="KW-1185">Reference proteome</keyword>
<sequence>MFKRKLQALNNPQSDFNVNDENCWRNLVEWLEDQKIRFYKIEDRADLRNKSSTQWPKAFVKYIQDLQCPLDGSDRLAVCDWILGHAIRLEFGEKAQMFKGEVAAPQSPSGPVAEDPFASIDVSSPDVKAGLVSLCSLLNIPRHVDPIVTLEAIALLIKDRLSEDAQEGEFEEGVEVDLSEYEAGFDAKDPVLNDAGRILRLLHINELRDLQTKINETIVAVQTLTANPKTDQRLGKVGR</sequence>
<dbReference type="EnsemblMetazoa" id="XM_030999331">
    <property type="protein sequence ID" value="XP_030855191"/>
    <property type="gene ID" value="LOC586176"/>
</dbReference>
<name>A0A7M7PUC7_STRPU</name>
<dbReference type="Proteomes" id="UP000007110">
    <property type="component" value="Unassembled WGS sequence"/>
</dbReference>
<dbReference type="InParanoid" id="A0A7M7PUC7"/>
<dbReference type="GeneID" id="586176"/>
<organism evidence="1 2">
    <name type="scientific">Strongylocentrotus purpuratus</name>
    <name type="common">Purple sea urchin</name>
    <dbReference type="NCBI Taxonomy" id="7668"/>
    <lineage>
        <taxon>Eukaryota</taxon>
        <taxon>Metazoa</taxon>
        <taxon>Echinodermata</taxon>
        <taxon>Eleutherozoa</taxon>
        <taxon>Echinozoa</taxon>
        <taxon>Echinoidea</taxon>
        <taxon>Euechinoidea</taxon>
        <taxon>Echinacea</taxon>
        <taxon>Camarodonta</taxon>
        <taxon>Echinidea</taxon>
        <taxon>Strongylocentrotidae</taxon>
        <taxon>Strongylocentrotus</taxon>
    </lineage>
</organism>
<reference evidence="1" key="2">
    <citation type="submission" date="2021-01" db="UniProtKB">
        <authorList>
            <consortium name="EnsemblMetazoa"/>
        </authorList>
    </citation>
    <scope>IDENTIFICATION</scope>
</reference>
<dbReference type="GO" id="GO:0003723">
    <property type="term" value="F:RNA binding"/>
    <property type="evidence" value="ECO:0000318"/>
    <property type="project" value="GO_Central"/>
</dbReference>